<evidence type="ECO:0000313" key="2">
    <source>
        <dbReference type="EMBL" id="RDC60500.1"/>
    </source>
</evidence>
<evidence type="ECO:0000259" key="1">
    <source>
        <dbReference type="Pfam" id="PF00535"/>
    </source>
</evidence>
<dbReference type="InterPro" id="IPR001173">
    <property type="entry name" value="Glyco_trans_2-like"/>
</dbReference>
<sequence length="313" mass="34905">MIDILLGTYNGGAHLDELLRSLEAQSFSDWRLIVRDDGSSDNTLEVLGQWASRTARDVMLIENRPTAGGACANFNVLLESSDAPYFAFCDQDDVWLPEKLATMLSAVRTCEARHGIDHPVLVHSDLAVVDASLQPVSPSYWQLLRYDPAHQSDRRSAFLENFVTGCATMGNAALRERATPIPDGAIMHDWWVALVATWFGSLVACPEKTILYRQHGANVIGASDWSVPAMARRFAAKPTDSIRRTSRIVQRTQTQAGAFAKRYGRSLDPDIASFTARYGALGIQPFLARKAFMLKERFVPSYIMRTAFYWLVI</sequence>
<dbReference type="PANTHER" id="PTHR22916">
    <property type="entry name" value="GLYCOSYLTRANSFERASE"/>
    <property type="match status" value="1"/>
</dbReference>
<dbReference type="CDD" id="cd04196">
    <property type="entry name" value="GT_2_like_d"/>
    <property type="match status" value="1"/>
</dbReference>
<dbReference type="Gene3D" id="3.90.550.10">
    <property type="entry name" value="Spore Coat Polysaccharide Biosynthesis Protein SpsA, Chain A"/>
    <property type="match status" value="1"/>
</dbReference>
<dbReference type="GO" id="GO:0016758">
    <property type="term" value="F:hexosyltransferase activity"/>
    <property type="evidence" value="ECO:0007669"/>
    <property type="project" value="UniProtKB-ARBA"/>
</dbReference>
<dbReference type="AlphaFoldDB" id="A0A369Q802"/>
<keyword evidence="3" id="KW-1185">Reference proteome</keyword>
<gene>
    <name evidence="2" type="primary">rgpB</name>
    <name evidence="2" type="ORF">HME9302_01708</name>
</gene>
<dbReference type="Pfam" id="PF00535">
    <property type="entry name" value="Glycos_transf_2"/>
    <property type="match status" value="1"/>
</dbReference>
<dbReference type="Proteomes" id="UP000253727">
    <property type="component" value="Unassembled WGS sequence"/>
</dbReference>
<name>A0A369Q802_9SPHN</name>
<organism evidence="2 3">
    <name type="scientific">Alteripontixanthobacter maritimus</name>
    <dbReference type="NCBI Taxonomy" id="2161824"/>
    <lineage>
        <taxon>Bacteria</taxon>
        <taxon>Pseudomonadati</taxon>
        <taxon>Pseudomonadota</taxon>
        <taxon>Alphaproteobacteria</taxon>
        <taxon>Sphingomonadales</taxon>
        <taxon>Erythrobacteraceae</taxon>
        <taxon>Alteripontixanthobacter</taxon>
    </lineage>
</organism>
<protein>
    <submittedName>
        <fullName evidence="2">Putative glycosyltransferase EpsE</fullName>
        <ecNumber evidence="2">2.4.1.-</ecNumber>
    </submittedName>
</protein>
<dbReference type="SUPFAM" id="SSF53448">
    <property type="entry name" value="Nucleotide-diphospho-sugar transferases"/>
    <property type="match status" value="1"/>
</dbReference>
<feature type="domain" description="Glycosyltransferase 2-like" evidence="1">
    <location>
        <begin position="4"/>
        <end position="108"/>
    </location>
</feature>
<keyword evidence="2" id="KW-0328">Glycosyltransferase</keyword>
<proteinExistence type="predicted"/>
<dbReference type="InterPro" id="IPR029044">
    <property type="entry name" value="Nucleotide-diphossugar_trans"/>
</dbReference>
<reference evidence="2 3" key="1">
    <citation type="submission" date="2018-04" db="EMBL/GenBank/DDBJ databases">
        <title>Altererythrobacter sp. HME9302 genome sequencing and assembly.</title>
        <authorList>
            <person name="Kang H."/>
            <person name="Kim H."/>
            <person name="Joh K."/>
        </authorList>
    </citation>
    <scope>NUCLEOTIDE SEQUENCE [LARGE SCALE GENOMIC DNA]</scope>
    <source>
        <strain evidence="2 3">HME9302</strain>
    </source>
</reference>
<dbReference type="PANTHER" id="PTHR22916:SF3">
    <property type="entry name" value="UDP-GLCNAC:BETAGAL BETA-1,3-N-ACETYLGLUCOSAMINYLTRANSFERASE-LIKE PROTEIN 1"/>
    <property type="match status" value="1"/>
</dbReference>
<dbReference type="RefSeq" id="WP_115366650.1">
    <property type="nucleotide sequence ID" value="NZ_QBKA01000002.1"/>
</dbReference>
<dbReference type="EMBL" id="QBKA01000002">
    <property type="protein sequence ID" value="RDC60500.1"/>
    <property type="molecule type" value="Genomic_DNA"/>
</dbReference>
<dbReference type="EC" id="2.4.1.-" evidence="2"/>
<dbReference type="OrthoDB" id="9813349at2"/>
<comment type="caution">
    <text evidence="2">The sequence shown here is derived from an EMBL/GenBank/DDBJ whole genome shotgun (WGS) entry which is preliminary data.</text>
</comment>
<accession>A0A369Q802</accession>
<keyword evidence="2" id="KW-0808">Transferase</keyword>
<evidence type="ECO:0000313" key="3">
    <source>
        <dbReference type="Proteomes" id="UP000253727"/>
    </source>
</evidence>